<feature type="region of interest" description="Disordered" evidence="1">
    <location>
        <begin position="49"/>
        <end position="89"/>
    </location>
</feature>
<dbReference type="Proteomes" id="UP001346869">
    <property type="component" value="Unassembled WGS sequence"/>
</dbReference>
<name>A0AAN7XBP7_ELEMC</name>
<keyword evidence="3" id="KW-1185">Reference proteome</keyword>
<organism evidence="2 3">
    <name type="scientific">Eleginops maclovinus</name>
    <name type="common">Patagonian blennie</name>
    <name type="synonym">Eleginus maclovinus</name>
    <dbReference type="NCBI Taxonomy" id="56733"/>
    <lineage>
        <taxon>Eukaryota</taxon>
        <taxon>Metazoa</taxon>
        <taxon>Chordata</taxon>
        <taxon>Craniata</taxon>
        <taxon>Vertebrata</taxon>
        <taxon>Euteleostomi</taxon>
        <taxon>Actinopterygii</taxon>
        <taxon>Neopterygii</taxon>
        <taxon>Teleostei</taxon>
        <taxon>Neoteleostei</taxon>
        <taxon>Acanthomorphata</taxon>
        <taxon>Eupercaria</taxon>
        <taxon>Perciformes</taxon>
        <taxon>Notothenioidei</taxon>
        <taxon>Eleginopidae</taxon>
        <taxon>Eleginops</taxon>
    </lineage>
</organism>
<evidence type="ECO:0000313" key="3">
    <source>
        <dbReference type="Proteomes" id="UP001346869"/>
    </source>
</evidence>
<sequence length="89" mass="9329">MLASPTSSFLESADRGTEEEKVLVVESGCCDAAASAPCVTLSVSLINEPPPPCSHESLSQGQHRSIHNERSLRRSPFTTAAGSLETSGD</sequence>
<gene>
    <name evidence="2" type="ORF">PBY51_010995</name>
</gene>
<proteinExistence type="predicted"/>
<comment type="caution">
    <text evidence="2">The sequence shown here is derived from an EMBL/GenBank/DDBJ whole genome shotgun (WGS) entry which is preliminary data.</text>
</comment>
<dbReference type="AlphaFoldDB" id="A0AAN7XBP7"/>
<reference evidence="2 3" key="1">
    <citation type="journal article" date="2023" name="Genes (Basel)">
        <title>Chromosome-Level Genome Assembly and Circadian Gene Repertoire of the Patagonia Blennie Eleginops maclovinus-The Closest Ancestral Proxy of Antarctic Cryonotothenioids.</title>
        <authorList>
            <person name="Cheng C.C."/>
            <person name="Rivera-Colon A.G."/>
            <person name="Minhas B.F."/>
            <person name="Wilson L."/>
            <person name="Rayamajhi N."/>
            <person name="Vargas-Chacoff L."/>
            <person name="Catchen J.M."/>
        </authorList>
    </citation>
    <scope>NUCLEOTIDE SEQUENCE [LARGE SCALE GENOMIC DNA]</scope>
    <source>
        <strain evidence="2">JMC-PN-2008</strain>
    </source>
</reference>
<evidence type="ECO:0000256" key="1">
    <source>
        <dbReference type="SAM" id="MobiDB-lite"/>
    </source>
</evidence>
<evidence type="ECO:0000313" key="2">
    <source>
        <dbReference type="EMBL" id="KAK5857775.1"/>
    </source>
</evidence>
<dbReference type="EMBL" id="JAUZQC010000016">
    <property type="protein sequence ID" value="KAK5857775.1"/>
    <property type="molecule type" value="Genomic_DNA"/>
</dbReference>
<feature type="compositionally biased region" description="Polar residues" evidence="1">
    <location>
        <begin position="76"/>
        <end position="89"/>
    </location>
</feature>
<accession>A0AAN7XBP7</accession>
<protein>
    <submittedName>
        <fullName evidence="2">Uncharacterized protein</fullName>
    </submittedName>
</protein>
<reference evidence="2 3" key="2">
    <citation type="journal article" date="2023" name="Mol. Biol. Evol.">
        <title>Genomics of Secondarily Temperate Adaptation in the Only Non-Antarctic Icefish.</title>
        <authorList>
            <person name="Rivera-Colon A.G."/>
            <person name="Rayamajhi N."/>
            <person name="Minhas B.F."/>
            <person name="Madrigal G."/>
            <person name="Bilyk K.T."/>
            <person name="Yoon V."/>
            <person name="Hune M."/>
            <person name="Gregory S."/>
            <person name="Cheng C.H.C."/>
            <person name="Catchen J.M."/>
        </authorList>
    </citation>
    <scope>NUCLEOTIDE SEQUENCE [LARGE SCALE GENOMIC DNA]</scope>
    <source>
        <strain evidence="2">JMC-PN-2008</strain>
    </source>
</reference>